<evidence type="ECO:0000256" key="1">
    <source>
        <dbReference type="ARBA" id="ARBA00004162"/>
    </source>
</evidence>
<dbReference type="KEGG" id="sutt:SUTMEG_04170"/>
<evidence type="ECO:0000256" key="4">
    <source>
        <dbReference type="ARBA" id="ARBA00022692"/>
    </source>
</evidence>
<evidence type="ECO:0000313" key="10">
    <source>
        <dbReference type="Proteomes" id="UP000271003"/>
    </source>
</evidence>
<evidence type="ECO:0000256" key="8">
    <source>
        <dbReference type="SAM" id="Phobius"/>
    </source>
</evidence>
<evidence type="ECO:0000256" key="3">
    <source>
        <dbReference type="ARBA" id="ARBA00022475"/>
    </source>
</evidence>
<keyword evidence="5 8" id="KW-1133">Transmembrane helix</keyword>
<keyword evidence="4 7" id="KW-0812">Transmembrane</keyword>
<dbReference type="GO" id="GO:0005886">
    <property type="term" value="C:plasma membrane"/>
    <property type="evidence" value="ECO:0007669"/>
    <property type="project" value="UniProtKB-SubCell"/>
</dbReference>
<dbReference type="EMBL" id="AP018786">
    <property type="protein sequence ID" value="BBF22526.1"/>
    <property type="molecule type" value="Genomic_DNA"/>
</dbReference>
<dbReference type="RefSeq" id="WP_120176224.1">
    <property type="nucleotide sequence ID" value="NZ_AP018786.1"/>
</dbReference>
<evidence type="ECO:0000256" key="7">
    <source>
        <dbReference type="RuleBase" id="RU003879"/>
    </source>
</evidence>
<dbReference type="Pfam" id="PF02472">
    <property type="entry name" value="ExbD"/>
    <property type="match status" value="1"/>
</dbReference>
<evidence type="ECO:0000256" key="6">
    <source>
        <dbReference type="ARBA" id="ARBA00023136"/>
    </source>
</evidence>
<keyword evidence="3" id="KW-1003">Cell membrane</keyword>
<dbReference type="PANTHER" id="PTHR30558">
    <property type="entry name" value="EXBD MEMBRANE COMPONENT OF PMF-DRIVEN MACROMOLECULE IMPORT SYSTEM"/>
    <property type="match status" value="1"/>
</dbReference>
<keyword evidence="10" id="KW-1185">Reference proteome</keyword>
<accession>A0A2Z6ID10</accession>
<dbReference type="InterPro" id="IPR003400">
    <property type="entry name" value="ExbD"/>
</dbReference>
<evidence type="ECO:0000256" key="2">
    <source>
        <dbReference type="ARBA" id="ARBA00005811"/>
    </source>
</evidence>
<dbReference type="Gene3D" id="3.30.420.270">
    <property type="match status" value="1"/>
</dbReference>
<comment type="subcellular location">
    <subcellularLocation>
        <location evidence="1">Cell membrane</location>
        <topology evidence="1">Single-pass membrane protein</topology>
    </subcellularLocation>
    <subcellularLocation>
        <location evidence="7">Cell membrane</location>
        <topology evidence="7">Single-pass type II membrane protein</topology>
    </subcellularLocation>
</comment>
<gene>
    <name evidence="9" type="primary">tolR</name>
    <name evidence="9" type="ORF">SUTMEG_04170</name>
</gene>
<sequence length="143" mass="15448">MSLRRQNNRRGLLAEINVVPYIDVMLVLVVILMVAAPFVNPSVVNLPSVNKASKAPETVVEVIVYPDGRLSLRSGKEMRPTDAAGLVAAVREAQGTNPDTPVVIAADKDVRYEDVMNVMKTLQAAEVARVGLSLRIERSAAAK</sequence>
<comment type="similarity">
    <text evidence="2 7">Belongs to the ExbD/TolR family.</text>
</comment>
<dbReference type="GO" id="GO:0015031">
    <property type="term" value="P:protein transport"/>
    <property type="evidence" value="ECO:0007669"/>
    <property type="project" value="UniProtKB-KW"/>
</dbReference>
<dbReference type="OrthoDB" id="9798629at2"/>
<name>A0A2Z6ID10_9BURK</name>
<keyword evidence="6 8" id="KW-0472">Membrane</keyword>
<proteinExistence type="inferred from homology"/>
<dbReference type="PANTHER" id="PTHR30558:SF7">
    <property type="entry name" value="TOL-PAL SYSTEM PROTEIN TOLR"/>
    <property type="match status" value="1"/>
</dbReference>
<protein>
    <submittedName>
        <fullName evidence="9">TolR-like protein</fullName>
    </submittedName>
</protein>
<keyword evidence="7" id="KW-0653">Protein transport</keyword>
<evidence type="ECO:0000313" key="9">
    <source>
        <dbReference type="EMBL" id="BBF22526.1"/>
    </source>
</evidence>
<organism evidence="9 10">
    <name type="scientific">Sutterella megalosphaeroides</name>
    <dbReference type="NCBI Taxonomy" id="2494234"/>
    <lineage>
        <taxon>Bacteria</taxon>
        <taxon>Pseudomonadati</taxon>
        <taxon>Pseudomonadota</taxon>
        <taxon>Betaproteobacteria</taxon>
        <taxon>Burkholderiales</taxon>
        <taxon>Sutterellaceae</taxon>
        <taxon>Sutterella</taxon>
    </lineage>
</organism>
<feature type="transmembrane region" description="Helical" evidence="8">
    <location>
        <begin position="21"/>
        <end position="39"/>
    </location>
</feature>
<keyword evidence="7" id="KW-0813">Transport</keyword>
<reference evidence="9 10" key="1">
    <citation type="journal article" date="2018" name="Int. J. Syst. Evol. Microbiol.">
        <title>Mesosutterella multiformis gen. nov., sp. nov., a member of the family Sutterellaceae and Sutterella megalosphaeroides sp. nov., isolated from human faeces.</title>
        <authorList>
            <person name="Sakamoto M."/>
            <person name="Ikeyama N."/>
            <person name="Kunihiro T."/>
            <person name="Iino T."/>
            <person name="Yuki M."/>
            <person name="Ohkuma M."/>
        </authorList>
    </citation>
    <scope>NUCLEOTIDE SEQUENCE [LARGE SCALE GENOMIC DNA]</scope>
    <source>
        <strain evidence="9 10">6FBBBH3</strain>
    </source>
</reference>
<dbReference type="Proteomes" id="UP000271003">
    <property type="component" value="Chromosome"/>
</dbReference>
<dbReference type="AlphaFoldDB" id="A0A2Z6ID10"/>
<evidence type="ECO:0000256" key="5">
    <source>
        <dbReference type="ARBA" id="ARBA00022989"/>
    </source>
</evidence>
<dbReference type="GO" id="GO:0022857">
    <property type="term" value="F:transmembrane transporter activity"/>
    <property type="evidence" value="ECO:0007669"/>
    <property type="project" value="InterPro"/>
</dbReference>